<name>A0AAU8AKU7_9RHOB</name>
<dbReference type="PANTHER" id="PTHR16943">
    <property type="entry name" value="2-METHYLCITRATE DEHYDRATASE-RELATED"/>
    <property type="match status" value="1"/>
</dbReference>
<evidence type="ECO:0000259" key="2">
    <source>
        <dbReference type="Pfam" id="PF03972"/>
    </source>
</evidence>
<comment type="similarity">
    <text evidence="1">Belongs to the PrpD family.</text>
</comment>
<organism evidence="4">
    <name type="scientific">Alloyangia sp. H15</name>
    <dbReference type="NCBI Taxonomy" id="3029062"/>
    <lineage>
        <taxon>Bacteria</taxon>
        <taxon>Pseudomonadati</taxon>
        <taxon>Pseudomonadota</taxon>
        <taxon>Alphaproteobacteria</taxon>
        <taxon>Rhodobacterales</taxon>
        <taxon>Roseobacteraceae</taxon>
        <taxon>Alloyangia</taxon>
    </lineage>
</organism>
<dbReference type="GO" id="GO:0016829">
    <property type="term" value="F:lyase activity"/>
    <property type="evidence" value="ECO:0007669"/>
    <property type="project" value="InterPro"/>
</dbReference>
<dbReference type="InterPro" id="IPR045337">
    <property type="entry name" value="MmgE_PrpD_C"/>
</dbReference>
<dbReference type="PANTHER" id="PTHR16943:SF8">
    <property type="entry name" value="2-METHYLCITRATE DEHYDRATASE"/>
    <property type="match status" value="1"/>
</dbReference>
<sequence>MTLSEFSSVTLAKWAATADASAQALIESAGAAFADTLACMLGGRNDSATQAVLQAARATHGAGEAAVWGTGQTLSPAGAALVEATAAHALDFDDNFAPAISHASAVLVPALLAMAAGRSAISGVDLMQAYCIGLEVQARIGAVMQPEHYGAGWHSTSTVGAIGAAAACARLIGADGDAMARAMSLAYSQSSGSKLQFGSEAKPTHAGLAARAAVTAAALAEAGLGAKPEFVAGPWGMADLFAGTERAMVLDDLGTSWALLTDGLMVKRFPCCAASHRALDGVEFLMTEHDFKLVDVERVEVEMPDLLARNLRYDAPETAAEARFSLSYPVLRLLSGEGLSLFHFTQEAVSAIEDRTALARIIRKPVDPGPKGMHRPYGIKITLRDGDVLFHEQTSLVGTIGQPLSQAQMDTKIADCLAWAGLKGWEGRFDAALGALPETPDVLACLAPLAEGGQA</sequence>
<proteinExistence type="inferred from homology"/>
<accession>A0AAU8AKU7</accession>
<gene>
    <name evidence="4" type="ORF">PVT71_20030</name>
</gene>
<evidence type="ECO:0000313" key="4">
    <source>
        <dbReference type="EMBL" id="XCC95379.1"/>
    </source>
</evidence>
<evidence type="ECO:0000259" key="3">
    <source>
        <dbReference type="Pfam" id="PF19305"/>
    </source>
</evidence>
<dbReference type="RefSeq" id="WP_353474220.1">
    <property type="nucleotide sequence ID" value="NZ_CP123385.1"/>
</dbReference>
<feature type="domain" description="MmgE/PrpD N-terminal" evidence="2">
    <location>
        <begin position="10"/>
        <end position="245"/>
    </location>
</feature>
<protein>
    <submittedName>
        <fullName evidence="4">MmgE/PrpD family protein</fullName>
    </submittedName>
</protein>
<dbReference type="Gene3D" id="1.10.4100.10">
    <property type="entry name" value="2-methylcitrate dehydratase PrpD"/>
    <property type="match status" value="1"/>
</dbReference>
<dbReference type="InterPro" id="IPR005656">
    <property type="entry name" value="MmgE_PrpD"/>
</dbReference>
<dbReference type="InterPro" id="IPR036148">
    <property type="entry name" value="MmgE/PrpD_sf"/>
</dbReference>
<dbReference type="Pfam" id="PF19305">
    <property type="entry name" value="MmgE_PrpD_C"/>
    <property type="match status" value="1"/>
</dbReference>
<dbReference type="SUPFAM" id="SSF103378">
    <property type="entry name" value="2-methylcitrate dehydratase PrpD"/>
    <property type="match status" value="1"/>
</dbReference>
<dbReference type="Pfam" id="PF03972">
    <property type="entry name" value="MmgE_PrpD_N"/>
    <property type="match status" value="1"/>
</dbReference>
<dbReference type="InterPro" id="IPR045336">
    <property type="entry name" value="MmgE_PrpD_N"/>
</dbReference>
<dbReference type="AlphaFoldDB" id="A0AAU8AKU7"/>
<dbReference type="InterPro" id="IPR042188">
    <property type="entry name" value="MmgE/PrpD_sf_2"/>
</dbReference>
<dbReference type="EMBL" id="CP123385">
    <property type="protein sequence ID" value="XCC95379.1"/>
    <property type="molecule type" value="Genomic_DNA"/>
</dbReference>
<dbReference type="InterPro" id="IPR042183">
    <property type="entry name" value="MmgE/PrpD_sf_1"/>
</dbReference>
<dbReference type="Gene3D" id="3.30.1330.120">
    <property type="entry name" value="2-methylcitrate dehydratase PrpD"/>
    <property type="match status" value="1"/>
</dbReference>
<feature type="domain" description="MmgE/PrpD C-terminal" evidence="3">
    <location>
        <begin position="269"/>
        <end position="418"/>
    </location>
</feature>
<evidence type="ECO:0000256" key="1">
    <source>
        <dbReference type="ARBA" id="ARBA00006174"/>
    </source>
</evidence>
<reference evidence="4" key="1">
    <citation type="submission" date="2023-02" db="EMBL/GenBank/DDBJ databases">
        <title>Description and genomic characterization of Salipiger bruguierae sp. nov., isolated from the sediment of mangrove plant Bruguiera sexangula.</title>
        <authorList>
            <person name="Long M."/>
        </authorList>
    </citation>
    <scope>NUCLEOTIDE SEQUENCE</scope>
    <source>
        <strain evidence="4">H15</strain>
    </source>
</reference>